<dbReference type="Gene3D" id="1.25.10.10">
    <property type="entry name" value="Leucine-rich Repeat Variant"/>
    <property type="match status" value="2"/>
</dbReference>
<feature type="compositionally biased region" description="Polar residues" evidence="3">
    <location>
        <begin position="371"/>
        <end position="392"/>
    </location>
</feature>
<feature type="compositionally biased region" description="Low complexity" evidence="3">
    <location>
        <begin position="996"/>
        <end position="1005"/>
    </location>
</feature>
<evidence type="ECO:0008006" key="6">
    <source>
        <dbReference type="Google" id="ProtNLM"/>
    </source>
</evidence>
<feature type="compositionally biased region" description="Basic and acidic residues" evidence="3">
    <location>
        <begin position="466"/>
        <end position="480"/>
    </location>
</feature>
<dbReference type="InterPro" id="IPR016024">
    <property type="entry name" value="ARM-type_fold"/>
</dbReference>
<dbReference type="EnsemblMetazoa" id="CLYHEMT006659.1">
    <property type="protein sequence ID" value="CLYHEMP006659.1"/>
    <property type="gene ID" value="CLYHEMG006659"/>
</dbReference>
<dbReference type="InterPro" id="IPR051023">
    <property type="entry name" value="PP2A_Regulatory_Subunit_A"/>
</dbReference>
<dbReference type="OrthoDB" id="340346at2759"/>
<sequence>MSDIKLLLNSYEDMDQDDDYNKYYESSMLDQTNPDDLLSPLEKLRKYCTSENIFTRQMVARSIIETVQSIQNAQECLSLLEVITKLSNDIEPSVRNELMEQLPPCSLMIMDMRLVPNAIADYILPVMVKYLTDSNNQVRKLTQNALLQLIDQEMITRIEVERQICPVLLTLTEPDSGDDFRTEAVGLMTKITPLIGSENAQHSFLRRFGDLCADPLFHVRKVCASNFGDMCSVLTQDTTEQQLLPLFARLCEDGVWGVRKACAETFIAVSGSCSRQVRYDRLSPLFVGLLCDKSRWVQMAAYTSLGQFISTFAEPERSGFDIDENGSLVRCPKTVLNTTTTISTAIDSVDGRDSPSLPELEDPSSESDRLITSSVETTPSASSQNTTINHSVANDKKEEENTFNNFEYWRTPIPNFEIPDDLTVNNSTPETPENSTETENPSADTTTTTNEELEDESQIMADSSTDENKESAEALEEQRADAVSPRPSVDTSHVDDFMHLDPTGHSFHSDSDEDDSNLSMQQNTSNYASSIVDEESLHSQTVVPPALLEHYISMTEASKVQTIDAELPRHCAYTLPGVVLALGADHWPLLKDTYELLSTDMQWKVRRSLAFSIHDLALILGEEICVADLVSVFNGFLKDLDEVRIGVLKHLYDFISLLPSELQKEYLQIFSEFRITDNMRNWRFREDLAQQLMNLSRLYTYQELADHICPVALELACDNVAEVRQNSFHLISILIRRIAEEESNVEILGKFVASITVLGAPTQHWVKRKACSQIYQHFVEGQWYDGTRFAEHFLPNLISLCKDTVPNIRFIAAKALIAFMKTEHFQSLPEDDEVRKSVDHTLESLQQDDDRDVRFFSGGKVKEYNFSVSDNESEGSAVLDSFEGMLHRQGGGITTEDRYLQKITRGINEYTISSVGDDDDEDDDSDLVEEVYMEEHGLGDDDVIEMQPGDVIIEEYYTEDGRPVSGSMAGATTQYVVEEIVEEVITTIGQPKTSNSEETGNTESGKSSEETSSETGDATSSQ</sequence>
<dbReference type="InterPro" id="IPR000357">
    <property type="entry name" value="HEAT"/>
</dbReference>
<evidence type="ECO:0000256" key="3">
    <source>
        <dbReference type="SAM" id="MobiDB-lite"/>
    </source>
</evidence>
<dbReference type="PANTHER" id="PTHR10648">
    <property type="entry name" value="SERINE/THREONINE-PROTEIN PHOSPHATASE PP2A 65 KDA REGULATORY SUBUNIT"/>
    <property type="match status" value="1"/>
</dbReference>
<dbReference type="GeneID" id="136800901"/>
<organism evidence="4 5">
    <name type="scientific">Clytia hemisphaerica</name>
    <dbReference type="NCBI Taxonomy" id="252671"/>
    <lineage>
        <taxon>Eukaryota</taxon>
        <taxon>Metazoa</taxon>
        <taxon>Cnidaria</taxon>
        <taxon>Hydrozoa</taxon>
        <taxon>Hydroidolina</taxon>
        <taxon>Leptothecata</taxon>
        <taxon>Obeliida</taxon>
        <taxon>Clytiidae</taxon>
        <taxon>Clytia</taxon>
    </lineage>
</organism>
<accession>A0A7M5VBY4</accession>
<dbReference type="InterPro" id="IPR011989">
    <property type="entry name" value="ARM-like"/>
</dbReference>
<protein>
    <recommendedName>
        <fullName evidence="6">Serine/threonine-protein phosphatase 4 regulatory subunit 1</fullName>
    </recommendedName>
</protein>
<dbReference type="PANTHER" id="PTHR10648:SF1">
    <property type="entry name" value="SERINE_THREONINE-PROTEIN PHOSPHATASE 4 REGULATORY SUBUNIT 1"/>
    <property type="match status" value="1"/>
</dbReference>
<feature type="compositionally biased region" description="Low complexity" evidence="3">
    <location>
        <begin position="1013"/>
        <end position="1022"/>
    </location>
</feature>
<dbReference type="InterPro" id="IPR021133">
    <property type="entry name" value="HEAT_type_2"/>
</dbReference>
<proteinExistence type="predicted"/>
<dbReference type="RefSeq" id="XP_066913612.1">
    <property type="nucleotide sequence ID" value="XM_067057511.1"/>
</dbReference>
<keyword evidence="5" id="KW-1185">Reference proteome</keyword>
<dbReference type="AlphaFoldDB" id="A0A7M5VBY4"/>
<dbReference type="SUPFAM" id="SSF48371">
    <property type="entry name" value="ARM repeat"/>
    <property type="match status" value="1"/>
</dbReference>
<dbReference type="GO" id="GO:0019888">
    <property type="term" value="F:protein phosphatase regulator activity"/>
    <property type="evidence" value="ECO:0007669"/>
    <property type="project" value="TreeGrafter"/>
</dbReference>
<feature type="region of interest" description="Disordered" evidence="3">
    <location>
        <begin position="985"/>
        <end position="1022"/>
    </location>
</feature>
<dbReference type="GO" id="GO:0005737">
    <property type="term" value="C:cytoplasm"/>
    <property type="evidence" value="ECO:0007669"/>
    <property type="project" value="TreeGrafter"/>
</dbReference>
<name>A0A7M5VBY4_9CNID</name>
<evidence type="ECO:0000313" key="4">
    <source>
        <dbReference type="EnsemblMetazoa" id="CLYHEMP006659.1"/>
    </source>
</evidence>
<dbReference type="PROSITE" id="PS50077">
    <property type="entry name" value="HEAT_REPEAT"/>
    <property type="match status" value="1"/>
</dbReference>
<dbReference type="Proteomes" id="UP000594262">
    <property type="component" value="Unplaced"/>
</dbReference>
<evidence type="ECO:0000256" key="1">
    <source>
        <dbReference type="ARBA" id="ARBA00022737"/>
    </source>
</evidence>
<evidence type="ECO:0000313" key="5">
    <source>
        <dbReference type="Proteomes" id="UP000594262"/>
    </source>
</evidence>
<feature type="compositionally biased region" description="Low complexity" evidence="3">
    <location>
        <begin position="425"/>
        <end position="450"/>
    </location>
</feature>
<dbReference type="Pfam" id="PF02985">
    <property type="entry name" value="HEAT"/>
    <property type="match status" value="1"/>
</dbReference>
<keyword evidence="1" id="KW-0677">Repeat</keyword>
<reference evidence="4" key="1">
    <citation type="submission" date="2021-01" db="UniProtKB">
        <authorList>
            <consortium name="EnsemblMetazoa"/>
        </authorList>
    </citation>
    <scope>IDENTIFICATION</scope>
</reference>
<feature type="region of interest" description="Disordered" evidence="3">
    <location>
        <begin position="412"/>
        <end position="521"/>
    </location>
</feature>
<feature type="repeat" description="HEAT" evidence="2">
    <location>
        <begin position="793"/>
        <end position="831"/>
    </location>
</feature>
<evidence type="ECO:0000256" key="2">
    <source>
        <dbReference type="PROSITE-ProRule" id="PRU00103"/>
    </source>
</evidence>
<feature type="region of interest" description="Disordered" evidence="3">
    <location>
        <begin position="346"/>
        <end position="399"/>
    </location>
</feature>